<evidence type="ECO:0000313" key="2">
    <source>
        <dbReference type="Proteomes" id="UP001055072"/>
    </source>
</evidence>
<keyword evidence="2" id="KW-1185">Reference proteome</keyword>
<reference evidence="1" key="1">
    <citation type="journal article" date="2021" name="Environ. Microbiol.">
        <title>Gene family expansions and transcriptome signatures uncover fungal adaptations to wood decay.</title>
        <authorList>
            <person name="Hage H."/>
            <person name="Miyauchi S."/>
            <person name="Viragh M."/>
            <person name="Drula E."/>
            <person name="Min B."/>
            <person name="Chaduli D."/>
            <person name="Navarro D."/>
            <person name="Favel A."/>
            <person name="Norest M."/>
            <person name="Lesage-Meessen L."/>
            <person name="Balint B."/>
            <person name="Merenyi Z."/>
            <person name="de Eugenio L."/>
            <person name="Morin E."/>
            <person name="Martinez A.T."/>
            <person name="Baldrian P."/>
            <person name="Stursova M."/>
            <person name="Martinez M.J."/>
            <person name="Novotny C."/>
            <person name="Magnuson J.K."/>
            <person name="Spatafora J.W."/>
            <person name="Maurice S."/>
            <person name="Pangilinan J."/>
            <person name="Andreopoulos W."/>
            <person name="LaButti K."/>
            <person name="Hundley H."/>
            <person name="Na H."/>
            <person name="Kuo A."/>
            <person name="Barry K."/>
            <person name="Lipzen A."/>
            <person name="Henrissat B."/>
            <person name="Riley R."/>
            <person name="Ahrendt S."/>
            <person name="Nagy L.G."/>
            <person name="Grigoriev I.V."/>
            <person name="Martin F."/>
            <person name="Rosso M.N."/>
        </authorList>
    </citation>
    <scope>NUCLEOTIDE SEQUENCE</scope>
    <source>
        <strain evidence="1">CBS 384.51</strain>
    </source>
</reference>
<sequence length="78" mass="8738">MHIKQLRVRPRKAQPANPCAAELMSLLSCWTASSDLHSLGPCAEASQAMIQCMRTTPFGAKKHKPSINFHLRRLNKIL</sequence>
<accession>A0ACB8TPT7</accession>
<comment type="caution">
    <text evidence="1">The sequence shown here is derived from an EMBL/GenBank/DDBJ whole genome shotgun (WGS) entry which is preliminary data.</text>
</comment>
<evidence type="ECO:0000313" key="1">
    <source>
        <dbReference type="EMBL" id="KAI0083985.1"/>
    </source>
</evidence>
<protein>
    <submittedName>
        <fullName evidence="1">Uncharacterized protein</fullName>
    </submittedName>
</protein>
<organism evidence="1 2">
    <name type="scientific">Irpex rosettiformis</name>
    <dbReference type="NCBI Taxonomy" id="378272"/>
    <lineage>
        <taxon>Eukaryota</taxon>
        <taxon>Fungi</taxon>
        <taxon>Dikarya</taxon>
        <taxon>Basidiomycota</taxon>
        <taxon>Agaricomycotina</taxon>
        <taxon>Agaricomycetes</taxon>
        <taxon>Polyporales</taxon>
        <taxon>Irpicaceae</taxon>
        <taxon>Irpex</taxon>
    </lineage>
</organism>
<name>A0ACB8TPT7_9APHY</name>
<proteinExistence type="predicted"/>
<dbReference type="EMBL" id="MU274949">
    <property type="protein sequence ID" value="KAI0083985.1"/>
    <property type="molecule type" value="Genomic_DNA"/>
</dbReference>
<dbReference type="Proteomes" id="UP001055072">
    <property type="component" value="Unassembled WGS sequence"/>
</dbReference>
<gene>
    <name evidence="1" type="ORF">BDY19DRAFT_998072</name>
</gene>